<dbReference type="PANTHER" id="PTHR14969">
    <property type="entry name" value="SPHINGOSINE-1-PHOSPHATE PHOSPHOHYDROLASE"/>
    <property type="match status" value="1"/>
</dbReference>
<feature type="transmembrane region" description="Helical" evidence="7">
    <location>
        <begin position="145"/>
        <end position="175"/>
    </location>
</feature>
<dbReference type="InterPro" id="IPR000326">
    <property type="entry name" value="PAP2/HPO"/>
</dbReference>
<feature type="domain" description="Phosphatidic acid phosphatase type 2/haloperoxidase" evidence="8">
    <location>
        <begin position="90"/>
        <end position="202"/>
    </location>
</feature>
<dbReference type="SUPFAM" id="SSF48317">
    <property type="entry name" value="Acid phosphatase/Vanadium-dependent haloperoxidase"/>
    <property type="match status" value="1"/>
</dbReference>
<gene>
    <name evidence="9" type="ORF">KUM34_013290</name>
</gene>
<keyword evidence="4" id="KW-0378">Hydrolase</keyword>
<evidence type="ECO:0000313" key="9">
    <source>
        <dbReference type="EMBL" id="UZF42906.1"/>
    </source>
</evidence>
<dbReference type="Pfam" id="PF01569">
    <property type="entry name" value="PAP2"/>
    <property type="match status" value="1"/>
</dbReference>
<dbReference type="InterPro" id="IPR036938">
    <property type="entry name" value="PAP2/HPO_sf"/>
</dbReference>
<evidence type="ECO:0000256" key="1">
    <source>
        <dbReference type="ARBA" id="ARBA00004651"/>
    </source>
</evidence>
<dbReference type="AlphaFoldDB" id="A0AA47A7E2"/>
<dbReference type="Gene3D" id="1.20.144.10">
    <property type="entry name" value="Phosphatidic acid phosphatase type 2/haloperoxidase"/>
    <property type="match status" value="1"/>
</dbReference>
<comment type="subcellular location">
    <subcellularLocation>
        <location evidence="1">Cell membrane</location>
        <topology evidence="1">Multi-pass membrane protein</topology>
    </subcellularLocation>
</comment>
<feature type="transmembrane region" description="Helical" evidence="7">
    <location>
        <begin position="18"/>
        <end position="39"/>
    </location>
</feature>
<dbReference type="RefSeq" id="WP_229579235.1">
    <property type="nucleotide sequence ID" value="NZ_CP083974.1"/>
</dbReference>
<evidence type="ECO:0000313" key="10">
    <source>
        <dbReference type="Proteomes" id="UP001162740"/>
    </source>
</evidence>
<dbReference type="Proteomes" id="UP001162740">
    <property type="component" value="Chromosome"/>
</dbReference>
<sequence length="226" mass="23645">MVVTESSPPVSPRLVRSMFIPAVGVALVLTLLAAATVPMRDRLYLTVAQTVEGSFLGPLAGLVADKGLLVLVAFTGVLAAWLWRNDRRSFGTLAVGGIGVVGAYLSSELVKLVVTEPRPCRALGIETVLECPEVGDWSWPSNHSVIAASFATACVLAAPRLIWLVAPLAAVLAFSRVTVGVHYVHDVLSGMALGVLVVALVVVVLLPFASRLPILAREAPAVPPTA</sequence>
<proteinExistence type="predicted"/>
<keyword evidence="5 7" id="KW-1133">Transmembrane helix</keyword>
<evidence type="ECO:0000256" key="7">
    <source>
        <dbReference type="SAM" id="Phobius"/>
    </source>
</evidence>
<name>A0AA47A7E2_RHORH</name>
<keyword evidence="2" id="KW-1003">Cell membrane</keyword>
<dbReference type="EMBL" id="CP083974">
    <property type="protein sequence ID" value="UZF42906.1"/>
    <property type="molecule type" value="Genomic_DNA"/>
</dbReference>
<protein>
    <submittedName>
        <fullName evidence="9">Phosphatase PAP2 family protein</fullName>
    </submittedName>
</protein>
<evidence type="ECO:0000259" key="8">
    <source>
        <dbReference type="SMART" id="SM00014"/>
    </source>
</evidence>
<keyword evidence="6 7" id="KW-0472">Membrane</keyword>
<dbReference type="SMART" id="SM00014">
    <property type="entry name" value="acidPPc"/>
    <property type="match status" value="1"/>
</dbReference>
<dbReference type="GO" id="GO:0016787">
    <property type="term" value="F:hydrolase activity"/>
    <property type="evidence" value="ECO:0007669"/>
    <property type="project" value="UniProtKB-KW"/>
</dbReference>
<accession>A0AA47A7E2</accession>
<evidence type="ECO:0000256" key="3">
    <source>
        <dbReference type="ARBA" id="ARBA00022692"/>
    </source>
</evidence>
<feature type="transmembrane region" description="Helical" evidence="7">
    <location>
        <begin position="187"/>
        <end position="209"/>
    </location>
</feature>
<feature type="transmembrane region" description="Helical" evidence="7">
    <location>
        <begin position="59"/>
        <end position="83"/>
    </location>
</feature>
<dbReference type="PANTHER" id="PTHR14969:SF62">
    <property type="entry name" value="DECAPRENYLPHOSPHORYL-5-PHOSPHORIBOSE PHOSPHATASE RV3807C-RELATED"/>
    <property type="match status" value="1"/>
</dbReference>
<evidence type="ECO:0000256" key="6">
    <source>
        <dbReference type="ARBA" id="ARBA00023136"/>
    </source>
</evidence>
<evidence type="ECO:0000256" key="2">
    <source>
        <dbReference type="ARBA" id="ARBA00022475"/>
    </source>
</evidence>
<evidence type="ECO:0000256" key="4">
    <source>
        <dbReference type="ARBA" id="ARBA00022801"/>
    </source>
</evidence>
<reference evidence="9 10" key="1">
    <citation type="journal article" date="2021" name="Front. Microbiol.">
        <title>Bacterial Transformation of Aromatic Monomers in Softwood Black Liquor.</title>
        <authorList>
            <person name="Navas L.E."/>
            <person name="Dexter G."/>
            <person name="Liu J."/>
            <person name="Levy-Booth D."/>
            <person name="Cho M."/>
            <person name="Jang S.K."/>
            <person name="Mansfield S.D."/>
            <person name="Renneckar S."/>
            <person name="Mohn W.W."/>
            <person name="Eltis L.D."/>
        </authorList>
    </citation>
    <scope>NUCLEOTIDE SEQUENCE [LARGE SCALE GENOMIC DNA]</scope>
    <source>
        <strain evidence="9 10">GD02</strain>
    </source>
</reference>
<organism evidence="9 10">
    <name type="scientific">Rhodococcus rhodochrous</name>
    <dbReference type="NCBI Taxonomy" id="1829"/>
    <lineage>
        <taxon>Bacteria</taxon>
        <taxon>Bacillati</taxon>
        <taxon>Actinomycetota</taxon>
        <taxon>Actinomycetes</taxon>
        <taxon>Mycobacteriales</taxon>
        <taxon>Nocardiaceae</taxon>
        <taxon>Rhodococcus</taxon>
    </lineage>
</organism>
<evidence type="ECO:0000256" key="5">
    <source>
        <dbReference type="ARBA" id="ARBA00022989"/>
    </source>
</evidence>
<dbReference type="GO" id="GO:0005886">
    <property type="term" value="C:plasma membrane"/>
    <property type="evidence" value="ECO:0007669"/>
    <property type="project" value="UniProtKB-SubCell"/>
</dbReference>
<keyword evidence="3 7" id="KW-0812">Transmembrane</keyword>